<evidence type="ECO:0000313" key="8">
    <source>
        <dbReference type="EMBL" id="CAH1121471.1"/>
    </source>
</evidence>
<evidence type="ECO:0000256" key="3">
    <source>
        <dbReference type="ARBA" id="ARBA00022454"/>
    </source>
</evidence>
<dbReference type="InterPro" id="IPR036291">
    <property type="entry name" value="NAD(P)-bd_dom_sf"/>
</dbReference>
<dbReference type="InterPro" id="IPR006115">
    <property type="entry name" value="6PGDH_NADP-bd"/>
</dbReference>
<evidence type="ECO:0000259" key="7">
    <source>
        <dbReference type="PROSITE" id="PS50812"/>
    </source>
</evidence>
<dbReference type="GO" id="GO:0003677">
    <property type="term" value="F:DNA binding"/>
    <property type="evidence" value="ECO:0007669"/>
    <property type="project" value="TreeGrafter"/>
</dbReference>
<feature type="domain" description="PWWP" evidence="7">
    <location>
        <begin position="7"/>
        <end position="65"/>
    </location>
</feature>
<dbReference type="InterPro" id="IPR000313">
    <property type="entry name" value="PWWP_dom"/>
</dbReference>
<dbReference type="Gene3D" id="1.10.1040.10">
    <property type="entry name" value="N-(1-d-carboxylethyl)-l-norvaline Dehydrogenase, domain 2"/>
    <property type="match status" value="1"/>
</dbReference>
<dbReference type="Pfam" id="PF14833">
    <property type="entry name" value="NAD_binding_11"/>
    <property type="match status" value="1"/>
</dbReference>
<dbReference type="InterPro" id="IPR051265">
    <property type="entry name" value="HIBADH-related_NP60_sf"/>
</dbReference>
<evidence type="ECO:0000256" key="2">
    <source>
        <dbReference type="ARBA" id="ARBA00007598"/>
    </source>
</evidence>
<dbReference type="PROSITE" id="PS50812">
    <property type="entry name" value="PWWP"/>
    <property type="match status" value="1"/>
</dbReference>
<dbReference type="EMBL" id="OU892277">
    <property type="protein sequence ID" value="CAH1121471.1"/>
    <property type="molecule type" value="Genomic_DNA"/>
</dbReference>
<dbReference type="InterPro" id="IPR008927">
    <property type="entry name" value="6-PGluconate_DH-like_C_sf"/>
</dbReference>
<proteinExistence type="inferred from homology"/>
<evidence type="ECO:0000313" key="9">
    <source>
        <dbReference type="Proteomes" id="UP001152799"/>
    </source>
</evidence>
<dbReference type="SUPFAM" id="SSF48179">
    <property type="entry name" value="6-phosphogluconate dehydrogenase C-terminal domain-like"/>
    <property type="match status" value="1"/>
</dbReference>
<dbReference type="AlphaFoldDB" id="A0A9P0DBU8"/>
<reference evidence="8" key="1">
    <citation type="submission" date="2022-01" db="EMBL/GenBank/DDBJ databases">
        <authorList>
            <person name="King R."/>
        </authorList>
    </citation>
    <scope>NUCLEOTIDE SEQUENCE</scope>
</reference>
<keyword evidence="9" id="KW-1185">Reference proteome</keyword>
<dbReference type="Gene3D" id="2.30.30.140">
    <property type="match status" value="1"/>
</dbReference>
<sequence>MKAGFKVGDLVWTRGKNHPVWPARIEPQPEHETKKGHVYVYYFGAKTEELYGWAANSAITKYDKESKAKLSKATISRADLKQGLKEIEEEYNKMTGATTEEQPGDSTHVNSGSEKGDEDDSTSSSSKRTRQPKKKFSIESGEQSTPPAVLKIVKKRKLTEKPAENGGASSSKSKTYTATYVENTIGDSFSSQDLTEVEKEIGGADMQGYDEAPASAIVVGFLGLGAMGIGIVNKLIEAGHRVNLWNRTDEKCNEVKRKADKIQEGLVKVCLAPCDVMTASDIVFNCASDPESAKNNVTDNCGVIHAVDSLENKGFVEMTGIDPTTSAEIGEIIKNKGGRYLEAQLQGSRTDAQQGNLLIMASGDNSLFLQCQSCFRAISKTALYLGPTGVATKIYLIMQMIQGVSLIGLAEGLVMADRCGISGKDIVNIFNMTHMASPFLLSKAQKIVDKDFKQVEQSIKNMQKDIRLALSLSEDLMQPLVLASAGNEVFKHSRKLGFDDMDSSCIYMKARY</sequence>
<dbReference type="GO" id="GO:0000785">
    <property type="term" value="C:chromatin"/>
    <property type="evidence" value="ECO:0007669"/>
    <property type="project" value="TreeGrafter"/>
</dbReference>
<dbReference type="PANTHER" id="PTHR43580">
    <property type="entry name" value="OXIDOREDUCTASE GLYR1-RELATED"/>
    <property type="match status" value="1"/>
</dbReference>
<comment type="similarity">
    <text evidence="2">Belongs to the HIBADH-related family. NP60 subfamily.</text>
</comment>
<name>A0A9P0DBU8_9CUCU</name>
<dbReference type="GO" id="GO:0031491">
    <property type="term" value="F:nucleosome binding"/>
    <property type="evidence" value="ECO:0007669"/>
    <property type="project" value="TreeGrafter"/>
</dbReference>
<comment type="subcellular location">
    <subcellularLocation>
        <location evidence="1">Chromosome</location>
    </subcellularLocation>
</comment>
<gene>
    <name evidence="8" type="ORF">CEUTPL_LOCUS588</name>
</gene>
<dbReference type="InterPro" id="IPR013328">
    <property type="entry name" value="6PGD_dom2"/>
</dbReference>
<feature type="region of interest" description="Disordered" evidence="6">
    <location>
        <begin position="95"/>
        <end position="172"/>
    </location>
</feature>
<dbReference type="CDD" id="cd05162">
    <property type="entry name" value="PWWP"/>
    <property type="match status" value="1"/>
</dbReference>
<dbReference type="OrthoDB" id="21615at2759"/>
<dbReference type="GO" id="GO:0051287">
    <property type="term" value="F:NAD binding"/>
    <property type="evidence" value="ECO:0007669"/>
    <property type="project" value="InterPro"/>
</dbReference>
<evidence type="ECO:0000256" key="6">
    <source>
        <dbReference type="SAM" id="MobiDB-lite"/>
    </source>
</evidence>
<dbReference type="InterPro" id="IPR029154">
    <property type="entry name" value="HIBADH-like_NADP-bd"/>
</dbReference>
<dbReference type="GO" id="GO:0050661">
    <property type="term" value="F:NADP binding"/>
    <property type="evidence" value="ECO:0007669"/>
    <property type="project" value="InterPro"/>
</dbReference>
<dbReference type="Pfam" id="PF03446">
    <property type="entry name" value="NAD_binding_2"/>
    <property type="match status" value="1"/>
</dbReference>
<feature type="compositionally biased region" description="Polar residues" evidence="6">
    <location>
        <begin position="95"/>
        <end position="110"/>
    </location>
</feature>
<dbReference type="SUPFAM" id="SSF51735">
    <property type="entry name" value="NAD(P)-binding Rossmann-fold domains"/>
    <property type="match status" value="1"/>
</dbReference>
<evidence type="ECO:0000256" key="1">
    <source>
        <dbReference type="ARBA" id="ARBA00004286"/>
    </source>
</evidence>
<dbReference type="PANTHER" id="PTHR43580:SF2">
    <property type="entry name" value="CYTOKINE-LIKE NUCLEAR FACTOR N-PAC"/>
    <property type="match status" value="1"/>
</dbReference>
<accession>A0A9P0DBU8</accession>
<evidence type="ECO:0000256" key="5">
    <source>
        <dbReference type="ARBA" id="ARBA00034140"/>
    </source>
</evidence>
<dbReference type="Proteomes" id="UP001152799">
    <property type="component" value="Chromosome 1"/>
</dbReference>
<dbReference type="SUPFAM" id="SSF63748">
    <property type="entry name" value="Tudor/PWWP/MBT"/>
    <property type="match status" value="1"/>
</dbReference>
<dbReference type="Gene3D" id="3.40.50.720">
    <property type="entry name" value="NAD(P)-binding Rossmann-like Domain"/>
    <property type="match status" value="1"/>
</dbReference>
<dbReference type="GO" id="GO:0140673">
    <property type="term" value="P:transcription elongation-coupled chromatin remodeling"/>
    <property type="evidence" value="ECO:0007669"/>
    <property type="project" value="TreeGrafter"/>
</dbReference>
<organism evidence="8 9">
    <name type="scientific">Ceutorhynchus assimilis</name>
    <name type="common">cabbage seed weevil</name>
    <dbReference type="NCBI Taxonomy" id="467358"/>
    <lineage>
        <taxon>Eukaryota</taxon>
        <taxon>Metazoa</taxon>
        <taxon>Ecdysozoa</taxon>
        <taxon>Arthropoda</taxon>
        <taxon>Hexapoda</taxon>
        <taxon>Insecta</taxon>
        <taxon>Pterygota</taxon>
        <taxon>Neoptera</taxon>
        <taxon>Endopterygota</taxon>
        <taxon>Coleoptera</taxon>
        <taxon>Polyphaga</taxon>
        <taxon>Cucujiformia</taxon>
        <taxon>Curculionidae</taxon>
        <taxon>Ceutorhynchinae</taxon>
        <taxon>Ceutorhynchus</taxon>
    </lineage>
</organism>
<keyword evidence="3" id="KW-0158">Chromosome</keyword>
<protein>
    <recommendedName>
        <fullName evidence="5">Cytokine-like nuclear factor N-PAC</fullName>
    </recommendedName>
    <alternativeName>
        <fullName evidence="4">Glyoxylate reductase 1 homolog</fullName>
    </alternativeName>
</protein>
<dbReference type="Pfam" id="PF00855">
    <property type="entry name" value="PWWP"/>
    <property type="match status" value="1"/>
</dbReference>
<evidence type="ECO:0000256" key="4">
    <source>
        <dbReference type="ARBA" id="ARBA00030287"/>
    </source>
</evidence>